<feature type="domain" description="4Fe-4S ferredoxin-type" evidence="13">
    <location>
        <begin position="505"/>
        <end position="534"/>
    </location>
</feature>
<keyword evidence="10 11" id="KW-0520">NAD</keyword>
<dbReference type="Proteomes" id="UP001601442">
    <property type="component" value="Unassembled WGS sequence"/>
</dbReference>
<feature type="binding site" evidence="10">
    <location>
        <position position="524"/>
    </location>
    <ligand>
        <name>[4Fe-4S] cluster</name>
        <dbReference type="ChEBI" id="CHEBI:49883"/>
        <label>1</label>
    </ligand>
</feature>
<feature type="transmembrane region" description="Helical" evidence="9">
    <location>
        <begin position="134"/>
        <end position="154"/>
    </location>
</feature>
<comment type="caution">
    <text evidence="14">The sequence shown here is derived from an EMBL/GenBank/DDBJ whole genome shotgun (WGS) entry which is preliminary data.</text>
</comment>
<dbReference type="PROSITE" id="PS00198">
    <property type="entry name" value="4FE4S_FER_1"/>
    <property type="match status" value="2"/>
</dbReference>
<evidence type="ECO:0000256" key="3">
    <source>
        <dbReference type="ARBA" id="ARBA00022692"/>
    </source>
</evidence>
<feature type="transmembrane region" description="Helical" evidence="9">
    <location>
        <begin position="327"/>
        <end position="349"/>
    </location>
</feature>
<dbReference type="InterPro" id="IPR017900">
    <property type="entry name" value="4Fe4S_Fe_S_CS"/>
</dbReference>
<dbReference type="PROSITE" id="PS51379">
    <property type="entry name" value="4FE4S_FER_2"/>
    <property type="match status" value="2"/>
</dbReference>
<dbReference type="PANTHER" id="PTHR11432">
    <property type="entry name" value="NADH DEHYDROGENASE SUBUNIT 1"/>
    <property type="match status" value="1"/>
</dbReference>
<evidence type="ECO:0000256" key="12">
    <source>
        <dbReference type="SAM" id="MobiDB-lite"/>
    </source>
</evidence>
<keyword evidence="15" id="KW-1185">Reference proteome</keyword>
<keyword evidence="14" id="KW-0560">Oxidoreductase</keyword>
<dbReference type="Gene3D" id="3.30.70.3270">
    <property type="match status" value="1"/>
</dbReference>
<comment type="subunit">
    <text evidence="10">NDH-1 is composed of 14 different subunits. Subunits NuoA, H, J, K, L, M, N constitute the membrane sector of the complex.</text>
</comment>
<dbReference type="PANTHER" id="PTHR11432:SF3">
    <property type="entry name" value="NADH-UBIQUINONE OXIDOREDUCTASE CHAIN 1"/>
    <property type="match status" value="1"/>
</dbReference>
<feature type="transmembrane region" description="Helical" evidence="9">
    <location>
        <begin position="294"/>
        <end position="315"/>
    </location>
</feature>
<evidence type="ECO:0000256" key="11">
    <source>
        <dbReference type="RuleBase" id="RU000471"/>
    </source>
</evidence>
<evidence type="ECO:0000256" key="2">
    <source>
        <dbReference type="ARBA" id="ARBA00022485"/>
    </source>
</evidence>
<dbReference type="Pfam" id="PF12838">
    <property type="entry name" value="Fer4_7"/>
    <property type="match status" value="1"/>
</dbReference>
<dbReference type="InterPro" id="IPR010226">
    <property type="entry name" value="NADH_quinone_OxRdtase_chainI"/>
</dbReference>
<keyword evidence="2 10" id="KW-0004">4Fe-4S</keyword>
<evidence type="ECO:0000256" key="9">
    <source>
        <dbReference type="HAMAP-Rule" id="MF_01350"/>
    </source>
</evidence>
<evidence type="ECO:0000256" key="6">
    <source>
        <dbReference type="ARBA" id="ARBA00023004"/>
    </source>
</evidence>
<keyword evidence="4 10" id="KW-0479">Metal-binding</keyword>
<dbReference type="HAMAP" id="MF_01350">
    <property type="entry name" value="NDH1_NuoH"/>
    <property type="match status" value="1"/>
</dbReference>
<feature type="transmembrane region" description="Helical" evidence="9">
    <location>
        <begin position="206"/>
        <end position="224"/>
    </location>
</feature>
<proteinExistence type="inferred from homology"/>
<feature type="transmembrane region" description="Helical" evidence="9">
    <location>
        <begin position="20"/>
        <end position="45"/>
    </location>
</feature>
<evidence type="ECO:0000256" key="4">
    <source>
        <dbReference type="ARBA" id="ARBA00022723"/>
    </source>
</evidence>
<dbReference type="InterPro" id="IPR018086">
    <property type="entry name" value="NADH_UbQ_OxRdtase_su1_CS"/>
</dbReference>
<comment type="cofactor">
    <cofactor evidence="10">
        <name>[4Fe-4S] cluster</name>
        <dbReference type="ChEBI" id="CHEBI:49883"/>
    </cofactor>
    <text evidence="10">Binds 2 [4Fe-4S] clusters per subunit.</text>
</comment>
<feature type="binding site" evidence="10">
    <location>
        <position position="469"/>
    </location>
    <ligand>
        <name>[4Fe-4S] cluster</name>
        <dbReference type="ChEBI" id="CHEBI:49883"/>
        <label>1</label>
    </ligand>
</feature>
<keyword evidence="6 10" id="KW-0408">Iron</keyword>
<dbReference type="NCBIfam" id="TIGR01971">
    <property type="entry name" value="NuoI"/>
    <property type="match status" value="1"/>
</dbReference>
<evidence type="ECO:0000256" key="10">
    <source>
        <dbReference type="HAMAP-Rule" id="MF_01351"/>
    </source>
</evidence>
<keyword evidence="3 9" id="KW-0812">Transmembrane</keyword>
<name>A0ABW6P2D1_9NOCA</name>
<protein>
    <recommendedName>
        <fullName evidence="9 10">Multifunctional fusion protein</fullName>
    </recommendedName>
    <domain>
        <recommendedName>
            <fullName evidence="10">NADH-quinone oxidoreductase subunit I</fullName>
            <ecNumber evidence="10">7.1.1.-</ecNumber>
        </recommendedName>
        <alternativeName>
            <fullName evidence="10">NADH dehydrogenase I subunit I</fullName>
        </alternativeName>
        <alternativeName>
            <fullName evidence="10">NDH-1 subunit I</fullName>
        </alternativeName>
    </domain>
    <domain>
        <recommendedName>
            <fullName evidence="9">NADH-quinone oxidoreductase subunit H</fullName>
        </recommendedName>
        <alternativeName>
            <fullName evidence="9">NADH dehydrogenase I subunit H</fullName>
        </alternativeName>
        <alternativeName>
            <fullName evidence="9">NDH-1 subunit H</fullName>
        </alternativeName>
    </domain>
</protein>
<evidence type="ECO:0000256" key="1">
    <source>
        <dbReference type="ARBA" id="ARBA00004141"/>
    </source>
</evidence>
<dbReference type="NCBIfam" id="NF004537">
    <property type="entry name" value="PRK05888.1-3"/>
    <property type="match status" value="1"/>
</dbReference>
<feature type="transmembrane region" description="Helical" evidence="9">
    <location>
        <begin position="92"/>
        <end position="114"/>
    </location>
</feature>
<keyword evidence="7 10" id="KW-0411">Iron-sulfur</keyword>
<dbReference type="HAMAP" id="MF_01351">
    <property type="entry name" value="NDH1_NuoI"/>
    <property type="match status" value="1"/>
</dbReference>
<dbReference type="EC" id="7.1.1.-" evidence="10"/>
<feature type="region of interest" description="Disordered" evidence="12">
    <location>
        <begin position="588"/>
        <end position="637"/>
    </location>
</feature>
<dbReference type="PROSITE" id="PS00668">
    <property type="entry name" value="COMPLEX1_ND1_2"/>
    <property type="match status" value="1"/>
</dbReference>
<comment type="similarity">
    <text evidence="9 11">Belongs to the complex I subunit 1 family.</text>
</comment>
<gene>
    <name evidence="9 14" type="primary">nuoH</name>
    <name evidence="10" type="synonym">nuoI</name>
    <name evidence="14" type="ORF">ACFYU5_14245</name>
</gene>
<dbReference type="EMBL" id="JBIAMT010000002">
    <property type="protein sequence ID" value="MFF0497567.1"/>
    <property type="molecule type" value="Genomic_DNA"/>
</dbReference>
<evidence type="ECO:0000256" key="5">
    <source>
        <dbReference type="ARBA" id="ARBA00022989"/>
    </source>
</evidence>
<keyword evidence="10" id="KW-0874">Quinone</keyword>
<reference evidence="14 15" key="1">
    <citation type="submission" date="2024-10" db="EMBL/GenBank/DDBJ databases">
        <title>The Natural Products Discovery Center: Release of the First 8490 Sequenced Strains for Exploring Actinobacteria Biosynthetic Diversity.</title>
        <authorList>
            <person name="Kalkreuter E."/>
            <person name="Kautsar S.A."/>
            <person name="Yang D."/>
            <person name="Bader C.D."/>
            <person name="Teijaro C.N."/>
            <person name="Fluegel L."/>
            <person name="Davis C.M."/>
            <person name="Simpson J.R."/>
            <person name="Lauterbach L."/>
            <person name="Steele A.D."/>
            <person name="Gui C."/>
            <person name="Meng S."/>
            <person name="Li G."/>
            <person name="Viehrig K."/>
            <person name="Ye F."/>
            <person name="Su P."/>
            <person name="Kiefer A.F."/>
            <person name="Nichols A."/>
            <person name="Cepeda A.J."/>
            <person name="Yan W."/>
            <person name="Fan B."/>
            <person name="Jiang Y."/>
            <person name="Adhikari A."/>
            <person name="Zheng C.-J."/>
            <person name="Schuster L."/>
            <person name="Cowan T.M."/>
            <person name="Smanski M.J."/>
            <person name="Chevrette M.G."/>
            <person name="De Carvalho L.P.S."/>
            <person name="Shen B."/>
        </authorList>
    </citation>
    <scope>NUCLEOTIDE SEQUENCE [LARGE SCALE GENOMIC DNA]</scope>
    <source>
        <strain evidence="14 15">NPDC004119</strain>
    </source>
</reference>
<dbReference type="NCBIfam" id="NF004741">
    <property type="entry name" value="PRK06076.1-2"/>
    <property type="match status" value="1"/>
</dbReference>
<keyword evidence="5 9" id="KW-1133">Transmembrane helix</keyword>
<keyword evidence="10" id="KW-1278">Translocase</keyword>
<feature type="transmembrane region" description="Helical" evidence="9">
    <location>
        <begin position="261"/>
        <end position="282"/>
    </location>
</feature>
<dbReference type="NCBIfam" id="NF004743">
    <property type="entry name" value="PRK06076.1-4"/>
    <property type="match status" value="1"/>
</dbReference>
<dbReference type="GO" id="GO:0050136">
    <property type="term" value="F:NADH dehydrogenase (quinone) (non-electrogenic) activity"/>
    <property type="evidence" value="ECO:0007669"/>
    <property type="project" value="UniProtKB-EC"/>
</dbReference>
<feature type="transmembrane region" description="Helical" evidence="9">
    <location>
        <begin position="175"/>
        <end position="194"/>
    </location>
</feature>
<comment type="function">
    <text evidence="9">NDH-1 shuttles electrons from NADH, via FMN and iron-sulfur (Fe-S) centers, to quinones in the respiratory chain. The immediate electron acceptor for the enzyme in this species is believed to be ubiquinone. Couples the redox reaction to proton translocation (for every two electrons transferred, four hydrogen ions are translocated across the cytoplasmic membrane), and thus conserves the redox energy in a proton gradient. This subunit may bind ubiquinone.</text>
</comment>
<feature type="domain" description="4Fe-4S ferredoxin-type" evidence="13">
    <location>
        <begin position="459"/>
        <end position="489"/>
    </location>
</feature>
<dbReference type="RefSeq" id="WP_387394794.1">
    <property type="nucleotide sequence ID" value="NZ_JBIAMT010000002.1"/>
</dbReference>
<dbReference type="SUPFAM" id="SSF54862">
    <property type="entry name" value="4Fe-4S ferredoxins"/>
    <property type="match status" value="1"/>
</dbReference>
<feature type="binding site" evidence="10">
    <location>
        <position position="475"/>
    </location>
    <ligand>
        <name>[4Fe-4S] cluster</name>
        <dbReference type="ChEBI" id="CHEBI:49883"/>
        <label>1</label>
    </ligand>
</feature>
<evidence type="ECO:0000313" key="14">
    <source>
        <dbReference type="EMBL" id="MFF0497567.1"/>
    </source>
</evidence>
<evidence type="ECO:0000256" key="7">
    <source>
        <dbReference type="ARBA" id="ARBA00023014"/>
    </source>
</evidence>
<feature type="compositionally biased region" description="Low complexity" evidence="12">
    <location>
        <begin position="608"/>
        <end position="623"/>
    </location>
</feature>
<accession>A0ABW6P2D1</accession>
<feature type="transmembrane region" description="Helical" evidence="9">
    <location>
        <begin position="361"/>
        <end position="380"/>
    </location>
</feature>
<evidence type="ECO:0000259" key="13">
    <source>
        <dbReference type="PROSITE" id="PS51379"/>
    </source>
</evidence>
<feature type="binding site" evidence="10">
    <location>
        <position position="520"/>
    </location>
    <ligand>
        <name>[4Fe-4S] cluster</name>
        <dbReference type="ChEBI" id="CHEBI:49883"/>
        <label>2</label>
    </ligand>
</feature>
<keyword evidence="8 10" id="KW-0472">Membrane</keyword>
<feature type="binding site" evidence="10">
    <location>
        <position position="514"/>
    </location>
    <ligand>
        <name>[4Fe-4S] cluster</name>
        <dbReference type="ChEBI" id="CHEBI:49883"/>
        <label>2</label>
    </ligand>
</feature>
<dbReference type="InterPro" id="IPR001694">
    <property type="entry name" value="NADH_UbQ_OxRdtase_su1/FPO"/>
</dbReference>
<feature type="binding site" evidence="10">
    <location>
        <position position="472"/>
    </location>
    <ligand>
        <name>[4Fe-4S] cluster</name>
        <dbReference type="ChEBI" id="CHEBI:49883"/>
        <label>1</label>
    </ligand>
</feature>
<comment type="subcellular location">
    <subcellularLocation>
        <location evidence="9 11">Cell membrane</location>
        <topology evidence="9 11">Multi-pass membrane protein</topology>
    </subcellularLocation>
    <subcellularLocation>
        <location evidence="10">Cell membrane</location>
        <topology evidence="10">Peripheral membrane protein</topology>
    </subcellularLocation>
    <subcellularLocation>
        <location evidence="1">Membrane</location>
        <topology evidence="1">Multi-pass membrane protein</topology>
    </subcellularLocation>
</comment>
<organism evidence="14 15">
    <name type="scientific">Nocardia aobensis</name>
    <dbReference type="NCBI Taxonomy" id="257277"/>
    <lineage>
        <taxon>Bacteria</taxon>
        <taxon>Bacillati</taxon>
        <taxon>Actinomycetota</taxon>
        <taxon>Actinomycetes</taxon>
        <taxon>Mycobacteriales</taxon>
        <taxon>Nocardiaceae</taxon>
        <taxon>Nocardia</taxon>
    </lineage>
</organism>
<evidence type="ECO:0000256" key="8">
    <source>
        <dbReference type="ARBA" id="ARBA00023136"/>
    </source>
</evidence>
<evidence type="ECO:0000313" key="15">
    <source>
        <dbReference type="Proteomes" id="UP001601442"/>
    </source>
</evidence>
<dbReference type="InterPro" id="IPR017896">
    <property type="entry name" value="4Fe4S_Fe-S-bd"/>
</dbReference>
<dbReference type="PROSITE" id="PS00667">
    <property type="entry name" value="COMPLEX1_ND1_1"/>
    <property type="match status" value="1"/>
</dbReference>
<keyword evidence="10" id="KW-1003">Cell membrane</keyword>
<feature type="binding site" evidence="10">
    <location>
        <position position="517"/>
    </location>
    <ligand>
        <name>[4Fe-4S] cluster</name>
        <dbReference type="ChEBI" id="CHEBI:49883"/>
        <label>2</label>
    </ligand>
</feature>
<comment type="similarity">
    <text evidence="10">Belongs to the complex I 23 kDa subunit family.</text>
</comment>
<keyword evidence="10" id="KW-0830">Ubiquinone</keyword>
<feature type="binding site" evidence="10">
    <location>
        <position position="479"/>
    </location>
    <ligand>
        <name>[4Fe-4S] cluster</name>
        <dbReference type="ChEBI" id="CHEBI:49883"/>
        <label>2</label>
    </ligand>
</feature>
<dbReference type="Pfam" id="PF00146">
    <property type="entry name" value="NADHdh"/>
    <property type="match status" value="1"/>
</dbReference>
<comment type="catalytic activity">
    <reaction evidence="10">
        <text>a quinone + NADH + 5 H(+)(in) = a quinol + NAD(+) + 4 H(+)(out)</text>
        <dbReference type="Rhea" id="RHEA:57888"/>
        <dbReference type="ChEBI" id="CHEBI:15378"/>
        <dbReference type="ChEBI" id="CHEBI:24646"/>
        <dbReference type="ChEBI" id="CHEBI:57540"/>
        <dbReference type="ChEBI" id="CHEBI:57945"/>
        <dbReference type="ChEBI" id="CHEBI:132124"/>
    </reaction>
</comment>
<sequence length="637" mass="68876">MSPAVLVAAPADLSAFGHDPWWLVVVKSIGIFVFLLLIPLLAVVIERKVVAWMQMRVGPNRVGPRGSLQSIADGVKMLLKEDIIPAMVDKPIYILAPIVALIPAVMAFAVIPLGPEVSIFGTRTPLQLTDMPVGVLYILAMTSIGVYGIVLAGWSSGSTYPLLGGLRSTAQVISYEIAMAACFAAVFLLAGTMSTSGIVDRQWGTWNVWLLLPSFVVYAVAMVGETNRAPFDLPEAEGELVGGFHTEYSSLKFAMFMMAEYINMGTVSALATTLFFGGWHAPFPLNLWDGANSGWWPLLWFTLKVWTFLFVFIWLRGTLPRLRYDQFMNLGWKLLIPVSLLWVMIVATLKVVQDNGHDVQNRGLVIAGVIISVGLLAMMLRAGRAGDNPAPETTGTQQFSDFPVPPMPETAPAATKAGLLEPIGGFWVTFVTMFKKKNTEFYPEEKVPTAPRYHGRHQLNRHPDGLEKCIGCELCAWACPADAIYVEGADNTDSERYSPGERYGRVYQINYLRCIGCGLCIEACPTRALTMTNEYELADDNRADLIYEKDRLLAPLGDGMIAPPHAAYPGATEADYYLGAVPAAPGTDRDTGLGSTGIAVPRRSGSGSDLVSPDSADSAADAAGRQPAATGTQGGAQ</sequence>